<dbReference type="NCBIfam" id="TIGR00608">
    <property type="entry name" value="radc"/>
    <property type="match status" value="1"/>
</dbReference>
<dbReference type="AlphaFoldDB" id="A0A1I3H9M0"/>
<dbReference type="EMBL" id="FOQK01000028">
    <property type="protein sequence ID" value="SFI32363.1"/>
    <property type="molecule type" value="Genomic_DNA"/>
</dbReference>
<keyword evidence="5" id="KW-0862">Zinc</keyword>
<dbReference type="InterPro" id="IPR020891">
    <property type="entry name" value="UPF0758_CS"/>
</dbReference>
<dbReference type="PANTHER" id="PTHR30471">
    <property type="entry name" value="DNA REPAIR PROTEIN RADC"/>
    <property type="match status" value="1"/>
</dbReference>
<dbReference type="Gene3D" id="3.40.140.10">
    <property type="entry name" value="Cytidine Deaminase, domain 2"/>
    <property type="match status" value="1"/>
</dbReference>
<dbReference type="PROSITE" id="PS50249">
    <property type="entry name" value="MPN"/>
    <property type="match status" value="1"/>
</dbReference>
<evidence type="ECO:0000256" key="4">
    <source>
        <dbReference type="ARBA" id="ARBA00022801"/>
    </source>
</evidence>
<dbReference type="PANTHER" id="PTHR30471:SF3">
    <property type="entry name" value="UPF0758 PROTEIN YEES-RELATED"/>
    <property type="match status" value="1"/>
</dbReference>
<dbReference type="InterPro" id="IPR001405">
    <property type="entry name" value="UPF0758"/>
</dbReference>
<protein>
    <submittedName>
        <fullName evidence="8">DNA replication and repair protein RadC</fullName>
    </submittedName>
</protein>
<dbReference type="Proteomes" id="UP000183639">
    <property type="component" value="Unassembled WGS sequence"/>
</dbReference>
<comment type="similarity">
    <text evidence="1">Belongs to the UPF0758 family.</text>
</comment>
<sequence>MMKNYNMTTKTDAEMLAKLLNLPEKALQSHTLQEVMTSPMAIKGVGEKSKEKLMMLNELSRRWNMETNPVDTIHGPEDVAHYLWPRYRDEMREHFVLVLLNAKNHIIATPVVSIGSLSASVVHPREVFKEAILYSAACMILVHNHPSGDPTPSREDKAVTERLVKCGKIMDIPVLDHVILGRFHFFSFKEKGLMNN</sequence>
<dbReference type="InterPro" id="IPR037518">
    <property type="entry name" value="MPN"/>
</dbReference>
<dbReference type="PROSITE" id="PS01302">
    <property type="entry name" value="UPF0758"/>
    <property type="match status" value="1"/>
</dbReference>
<evidence type="ECO:0000259" key="7">
    <source>
        <dbReference type="PROSITE" id="PS50249"/>
    </source>
</evidence>
<dbReference type="OrthoDB" id="9804482at2"/>
<evidence type="ECO:0000313" key="9">
    <source>
        <dbReference type="Proteomes" id="UP000183639"/>
    </source>
</evidence>
<keyword evidence="6" id="KW-0482">Metalloprotease</keyword>
<dbReference type="GO" id="GO:0008237">
    <property type="term" value="F:metallopeptidase activity"/>
    <property type="evidence" value="ECO:0007669"/>
    <property type="project" value="UniProtKB-KW"/>
</dbReference>
<dbReference type="Pfam" id="PF04002">
    <property type="entry name" value="RadC"/>
    <property type="match status" value="1"/>
</dbReference>
<proteinExistence type="inferred from homology"/>
<feature type="domain" description="MPN" evidence="7">
    <location>
        <begin position="65"/>
        <end position="194"/>
    </location>
</feature>
<evidence type="ECO:0000256" key="2">
    <source>
        <dbReference type="ARBA" id="ARBA00022670"/>
    </source>
</evidence>
<dbReference type="InterPro" id="IPR025657">
    <property type="entry name" value="RadC_JAB"/>
</dbReference>
<accession>A0A1I3H9M0</accession>
<evidence type="ECO:0000256" key="3">
    <source>
        <dbReference type="ARBA" id="ARBA00022723"/>
    </source>
</evidence>
<keyword evidence="4" id="KW-0378">Hydrolase</keyword>
<keyword evidence="2" id="KW-0645">Protease</keyword>
<evidence type="ECO:0000313" key="8">
    <source>
        <dbReference type="EMBL" id="SFI32363.1"/>
    </source>
</evidence>
<keyword evidence="3" id="KW-0479">Metal-binding</keyword>
<evidence type="ECO:0000256" key="5">
    <source>
        <dbReference type="ARBA" id="ARBA00022833"/>
    </source>
</evidence>
<reference evidence="8 9" key="1">
    <citation type="submission" date="2016-10" db="EMBL/GenBank/DDBJ databases">
        <authorList>
            <person name="de Groot N.N."/>
        </authorList>
    </citation>
    <scope>NUCLEOTIDE SEQUENCE [LARGE SCALE GENOMIC DNA]</scope>
    <source>
        <strain evidence="8 9">Z108</strain>
    </source>
</reference>
<organism evidence="8 9">
    <name type="scientific">Selenomonas ruminantium</name>
    <dbReference type="NCBI Taxonomy" id="971"/>
    <lineage>
        <taxon>Bacteria</taxon>
        <taxon>Bacillati</taxon>
        <taxon>Bacillota</taxon>
        <taxon>Negativicutes</taxon>
        <taxon>Selenomonadales</taxon>
        <taxon>Selenomonadaceae</taxon>
        <taxon>Selenomonas</taxon>
    </lineage>
</organism>
<evidence type="ECO:0000256" key="6">
    <source>
        <dbReference type="ARBA" id="ARBA00023049"/>
    </source>
</evidence>
<evidence type="ECO:0000256" key="1">
    <source>
        <dbReference type="ARBA" id="ARBA00010243"/>
    </source>
</evidence>
<dbReference type="CDD" id="cd08071">
    <property type="entry name" value="MPN_DUF2466"/>
    <property type="match status" value="1"/>
</dbReference>
<name>A0A1I3H9M0_SELRU</name>
<gene>
    <name evidence="8" type="ORF">SAMN04487861_12834</name>
</gene>
<dbReference type="GO" id="GO:0006508">
    <property type="term" value="P:proteolysis"/>
    <property type="evidence" value="ECO:0007669"/>
    <property type="project" value="UniProtKB-KW"/>
</dbReference>
<dbReference type="GO" id="GO:0046872">
    <property type="term" value="F:metal ion binding"/>
    <property type="evidence" value="ECO:0007669"/>
    <property type="project" value="UniProtKB-KW"/>
</dbReference>